<dbReference type="Gene3D" id="3.40.50.1390">
    <property type="entry name" value="Resolvase, N-terminal catalytic domain"/>
    <property type="match status" value="1"/>
</dbReference>
<dbReference type="SMART" id="SM00857">
    <property type="entry name" value="Resolvase"/>
    <property type="match status" value="1"/>
</dbReference>
<dbReference type="Pfam" id="PF12323">
    <property type="entry name" value="HTH_OrfB_IS605"/>
    <property type="match status" value="1"/>
</dbReference>
<dbReference type="SUPFAM" id="SSF53041">
    <property type="entry name" value="Resolvase-like"/>
    <property type="match status" value="1"/>
</dbReference>
<name>A0A833STF7_PHYIN</name>
<dbReference type="Pfam" id="PF00239">
    <property type="entry name" value="Resolvase"/>
    <property type="match status" value="1"/>
</dbReference>
<dbReference type="GO" id="GO:0000150">
    <property type="term" value="F:DNA strand exchange activity"/>
    <property type="evidence" value="ECO:0007669"/>
    <property type="project" value="InterPro"/>
</dbReference>
<dbReference type="Proteomes" id="UP000602510">
    <property type="component" value="Unassembled WGS sequence"/>
</dbReference>
<dbReference type="GO" id="GO:0003677">
    <property type="term" value="F:DNA binding"/>
    <property type="evidence" value="ECO:0007669"/>
    <property type="project" value="InterPro"/>
</dbReference>
<dbReference type="InterPro" id="IPR048046">
    <property type="entry name" value="Transpos_IS607"/>
</dbReference>
<gene>
    <name evidence="2" type="ORF">GN244_ATG16820</name>
    <name evidence="3" type="ORF">GN958_ATG09033</name>
</gene>
<comment type="caution">
    <text evidence="2">The sequence shown here is derived from an EMBL/GenBank/DDBJ whole genome shotgun (WGS) entry which is preliminary data.</text>
</comment>
<dbReference type="AlphaFoldDB" id="A0A833STF7"/>
<dbReference type="Proteomes" id="UP000704712">
    <property type="component" value="Unassembled WGS sequence"/>
</dbReference>
<feature type="domain" description="Resolvase/invertase-type recombinase catalytic" evidence="1">
    <location>
        <begin position="74"/>
        <end position="185"/>
    </location>
</feature>
<evidence type="ECO:0000259" key="1">
    <source>
        <dbReference type="SMART" id="SM00857"/>
    </source>
</evidence>
<dbReference type="EMBL" id="WSZM01000587">
    <property type="protein sequence ID" value="KAF4031365.1"/>
    <property type="molecule type" value="Genomic_DNA"/>
</dbReference>
<proteinExistence type="predicted"/>
<dbReference type="InterPro" id="IPR006119">
    <property type="entry name" value="Resolv_N"/>
</dbReference>
<accession>A0A833STF7</accession>
<organism evidence="2 4">
    <name type="scientific">Phytophthora infestans</name>
    <name type="common">Potato late blight agent</name>
    <name type="synonym">Botrytis infestans</name>
    <dbReference type="NCBI Taxonomy" id="4787"/>
    <lineage>
        <taxon>Eukaryota</taxon>
        <taxon>Sar</taxon>
        <taxon>Stramenopiles</taxon>
        <taxon>Oomycota</taxon>
        <taxon>Peronosporomycetes</taxon>
        <taxon>Peronosporales</taxon>
        <taxon>Peronosporaceae</taxon>
        <taxon>Phytophthora</taxon>
    </lineage>
</organism>
<dbReference type="PANTHER" id="PTHR36172:SF1">
    <property type="entry name" value="RESOLVASE-RELATED"/>
    <property type="match status" value="1"/>
</dbReference>
<dbReference type="InterPro" id="IPR021027">
    <property type="entry name" value="Transposase_put_HTH"/>
</dbReference>
<dbReference type="EMBL" id="JAACNO010001266">
    <property type="protein sequence ID" value="KAF4141788.1"/>
    <property type="molecule type" value="Genomic_DNA"/>
</dbReference>
<protein>
    <submittedName>
        <fullName evidence="2">Helix-turn-helix domain</fullName>
    </submittedName>
</protein>
<reference evidence="2" key="1">
    <citation type="submission" date="2020-04" db="EMBL/GenBank/DDBJ databases">
        <title>Hybrid Assembly of Korean Phytophthora infestans isolates.</title>
        <authorList>
            <person name="Prokchorchik M."/>
            <person name="Lee Y."/>
            <person name="Seo J."/>
            <person name="Cho J.-H."/>
            <person name="Park Y.-E."/>
            <person name="Jang D.-C."/>
            <person name="Im J.-S."/>
            <person name="Choi J.-G."/>
            <person name="Park H.-J."/>
            <person name="Lee G.-B."/>
            <person name="Lee Y.-G."/>
            <person name="Hong S.-Y."/>
            <person name="Cho K."/>
            <person name="Sohn K.H."/>
        </authorList>
    </citation>
    <scope>NUCLEOTIDE SEQUENCE</scope>
    <source>
        <strain evidence="2">KR_1_A1</strain>
        <strain evidence="3">KR_2_A2</strain>
    </source>
</reference>
<sequence>MPKYVSSAKVRAVYDINPETLRGWAVKGVINARAITNPSGRKTWMYDLESIGRRMEPDVDESSSSSCSTQQGATVLYCRVSSNKQVSDLERQQGLLSTAFPDSEVITDIDSGLNYSKPGLTKLVEMVCQEQIGRVVVTFKDRLMRFGYELFEKMCKEHTVKIVVYADEQRETERRQKCLEDSGKNKESPNSVIKIKVYPTKEEKTLLTKMFGTHRAIYNKLVESSRGDCYKLNKKELAEKYRGFSQKHSIADYLPTFHSEVPEETMDSTYRDFVKATESSKALYKV</sequence>
<dbReference type="NCBIfam" id="NF033518">
    <property type="entry name" value="transpos_IS607"/>
    <property type="match status" value="1"/>
</dbReference>
<keyword evidence="4" id="KW-1185">Reference proteome</keyword>
<evidence type="ECO:0000313" key="4">
    <source>
        <dbReference type="Proteomes" id="UP000602510"/>
    </source>
</evidence>
<evidence type="ECO:0000313" key="3">
    <source>
        <dbReference type="EMBL" id="KAF4141788.1"/>
    </source>
</evidence>
<dbReference type="InterPro" id="IPR036162">
    <property type="entry name" value="Resolvase-like_N_sf"/>
</dbReference>
<dbReference type="InterPro" id="IPR051491">
    <property type="entry name" value="Recombinase/Transposase-rel"/>
</dbReference>
<dbReference type="PANTHER" id="PTHR36172">
    <property type="match status" value="1"/>
</dbReference>
<evidence type="ECO:0000313" key="2">
    <source>
        <dbReference type="EMBL" id="KAF4031365.1"/>
    </source>
</evidence>